<accession>A8ZPP2</accession>
<organism evidence="2 3">
    <name type="scientific">Acaryochloris marina (strain MBIC 11017)</name>
    <dbReference type="NCBI Taxonomy" id="329726"/>
    <lineage>
        <taxon>Bacteria</taxon>
        <taxon>Bacillati</taxon>
        <taxon>Cyanobacteriota</taxon>
        <taxon>Cyanophyceae</taxon>
        <taxon>Acaryochloridales</taxon>
        <taxon>Acaryochloridaceae</taxon>
        <taxon>Acaryochloris</taxon>
    </lineage>
</organism>
<feature type="transmembrane region" description="Helical" evidence="1">
    <location>
        <begin position="100"/>
        <end position="120"/>
    </location>
</feature>
<sequence>MSRLNPIQRRQLYRFLNKYKWVILAAIGLAFAFCEPTFAQCVGWLCGPKDVLRGNAVLSQDTKAVAMIDFFFIVVQILVMAILVALAVPLVHKLRREEDYMAPFVAILAALLLIIGINYLGGYLLGNGTTGTASNTTTGGTPIGGVVNPGTN</sequence>
<dbReference type="HOGENOM" id="CLU_1718327_0_0_3"/>
<protein>
    <submittedName>
        <fullName evidence="2">Uncharacterized protein</fullName>
    </submittedName>
</protein>
<proteinExistence type="predicted"/>
<keyword evidence="3" id="KW-1185">Reference proteome</keyword>
<keyword evidence="1" id="KW-0812">Transmembrane</keyword>
<dbReference type="RefSeq" id="WP_012167880.1">
    <property type="nucleotide sequence ID" value="NC_009930.1"/>
</dbReference>
<dbReference type="EMBL" id="CP000842">
    <property type="protein sequence ID" value="ABW32978.1"/>
    <property type="molecule type" value="Genomic_DNA"/>
</dbReference>
<dbReference type="KEGG" id="amr:AM1_E0209"/>
<name>A8ZPP2_ACAM1</name>
<dbReference type="Proteomes" id="UP000000268">
    <property type="component" value="Plasmid pREB5"/>
</dbReference>
<dbReference type="AlphaFoldDB" id="A8ZPP2"/>
<feature type="transmembrane region" description="Helical" evidence="1">
    <location>
        <begin position="65"/>
        <end position="88"/>
    </location>
</feature>
<evidence type="ECO:0000313" key="3">
    <source>
        <dbReference type="Proteomes" id="UP000000268"/>
    </source>
</evidence>
<evidence type="ECO:0000313" key="2">
    <source>
        <dbReference type="EMBL" id="ABW32978.1"/>
    </source>
</evidence>
<reference evidence="2 3" key="1">
    <citation type="journal article" date="2008" name="Proc. Natl. Acad. Sci. U.S.A.">
        <title>Niche adaptation and genome expansion in the chlorophyll d-producing cyanobacterium Acaryochloris marina.</title>
        <authorList>
            <person name="Swingley W.D."/>
            <person name="Chen M."/>
            <person name="Cheung P.C."/>
            <person name="Conrad A.L."/>
            <person name="Dejesa L.C."/>
            <person name="Hao J."/>
            <person name="Honchak B.M."/>
            <person name="Karbach L.E."/>
            <person name="Kurdoglu A."/>
            <person name="Lahiri S."/>
            <person name="Mastrian S.D."/>
            <person name="Miyashita H."/>
            <person name="Page L."/>
            <person name="Ramakrishna P."/>
            <person name="Satoh S."/>
            <person name="Sattley W.M."/>
            <person name="Shimada Y."/>
            <person name="Taylor H.L."/>
            <person name="Tomo T."/>
            <person name="Tsuchiya T."/>
            <person name="Wang Z.T."/>
            <person name="Raymond J."/>
            <person name="Mimuro M."/>
            <person name="Blankenship R.E."/>
            <person name="Touchman J.W."/>
        </authorList>
    </citation>
    <scope>NUCLEOTIDE SEQUENCE [LARGE SCALE GENOMIC DNA]</scope>
    <source>
        <strain evidence="3">MBIC 11017</strain>
        <plasmid evidence="3">Plasmid pREB5</plasmid>
    </source>
</reference>
<gene>
    <name evidence="2" type="ordered locus">AM1_E0209</name>
</gene>
<keyword evidence="2" id="KW-0614">Plasmid</keyword>
<geneLocation type="plasmid" evidence="2 3">
    <name>pREB5</name>
</geneLocation>
<keyword evidence="1" id="KW-1133">Transmembrane helix</keyword>
<keyword evidence="1" id="KW-0472">Membrane</keyword>
<feature type="transmembrane region" description="Helical" evidence="1">
    <location>
        <begin position="21"/>
        <end position="45"/>
    </location>
</feature>
<evidence type="ECO:0000256" key="1">
    <source>
        <dbReference type="SAM" id="Phobius"/>
    </source>
</evidence>